<gene>
    <name evidence="2" type="ORF">CHS0354_031851</name>
</gene>
<accession>A0AAE0RXH5</accession>
<dbReference type="AlphaFoldDB" id="A0AAE0RXH5"/>
<sequence>MEGIIVAIKKTKRGKAPGPDNIPPEAPKANPQMTAEIIFDLVQAAREQRKICEEWSIWYIEELQKKGNPMDCKPASLTVQQSLYSAYIRKDSEGNGDGWATPGEKAAVASRKRPRVESQGKGNRGRHATYGDEHSMPSLKPRNYRVQKQRNWHRRGTDGGQRWTPYVPTRHEEH</sequence>
<evidence type="ECO:0000313" key="3">
    <source>
        <dbReference type="Proteomes" id="UP001195483"/>
    </source>
</evidence>
<dbReference type="EMBL" id="JAEAOA010001897">
    <property type="protein sequence ID" value="KAK3581511.1"/>
    <property type="molecule type" value="Genomic_DNA"/>
</dbReference>
<feature type="compositionally biased region" description="Basic residues" evidence="1">
    <location>
        <begin position="142"/>
        <end position="154"/>
    </location>
</feature>
<comment type="caution">
    <text evidence="2">The sequence shown here is derived from an EMBL/GenBank/DDBJ whole genome shotgun (WGS) entry which is preliminary data.</text>
</comment>
<reference evidence="2" key="2">
    <citation type="journal article" date="2021" name="Genome Biol. Evol.">
        <title>Developing a high-quality reference genome for a parasitic bivalve with doubly uniparental inheritance (Bivalvia: Unionida).</title>
        <authorList>
            <person name="Smith C.H."/>
        </authorList>
    </citation>
    <scope>NUCLEOTIDE SEQUENCE</scope>
    <source>
        <strain evidence="2">CHS0354</strain>
        <tissue evidence="2">Mantle</tissue>
    </source>
</reference>
<reference evidence="2" key="3">
    <citation type="submission" date="2023-05" db="EMBL/GenBank/DDBJ databases">
        <authorList>
            <person name="Smith C.H."/>
        </authorList>
    </citation>
    <scope>NUCLEOTIDE SEQUENCE</scope>
    <source>
        <strain evidence="2">CHS0354</strain>
        <tissue evidence="2">Mantle</tissue>
    </source>
</reference>
<protein>
    <submittedName>
        <fullName evidence="2">Uncharacterized protein</fullName>
    </submittedName>
</protein>
<keyword evidence="3" id="KW-1185">Reference proteome</keyword>
<proteinExistence type="predicted"/>
<dbReference type="Proteomes" id="UP001195483">
    <property type="component" value="Unassembled WGS sequence"/>
</dbReference>
<feature type="region of interest" description="Disordered" evidence="1">
    <location>
        <begin position="92"/>
        <end position="174"/>
    </location>
</feature>
<evidence type="ECO:0000313" key="2">
    <source>
        <dbReference type="EMBL" id="KAK3581511.1"/>
    </source>
</evidence>
<organism evidence="2 3">
    <name type="scientific">Potamilus streckersoni</name>
    <dbReference type="NCBI Taxonomy" id="2493646"/>
    <lineage>
        <taxon>Eukaryota</taxon>
        <taxon>Metazoa</taxon>
        <taxon>Spiralia</taxon>
        <taxon>Lophotrochozoa</taxon>
        <taxon>Mollusca</taxon>
        <taxon>Bivalvia</taxon>
        <taxon>Autobranchia</taxon>
        <taxon>Heteroconchia</taxon>
        <taxon>Palaeoheterodonta</taxon>
        <taxon>Unionida</taxon>
        <taxon>Unionoidea</taxon>
        <taxon>Unionidae</taxon>
        <taxon>Ambleminae</taxon>
        <taxon>Lampsilini</taxon>
        <taxon>Potamilus</taxon>
    </lineage>
</organism>
<name>A0AAE0RXH5_9BIVA</name>
<reference evidence="2" key="1">
    <citation type="journal article" date="2021" name="Genome Biol. Evol.">
        <title>A High-Quality Reference Genome for a Parasitic Bivalve with Doubly Uniparental Inheritance (Bivalvia: Unionida).</title>
        <authorList>
            <person name="Smith C.H."/>
        </authorList>
    </citation>
    <scope>NUCLEOTIDE SEQUENCE</scope>
    <source>
        <strain evidence="2">CHS0354</strain>
    </source>
</reference>
<evidence type="ECO:0000256" key="1">
    <source>
        <dbReference type="SAM" id="MobiDB-lite"/>
    </source>
</evidence>